<name>A0A0A9ET88_ARUDO</name>
<accession>A0A0A9ET88</accession>
<protein>
    <submittedName>
        <fullName evidence="1">Uncharacterized protein</fullName>
    </submittedName>
</protein>
<dbReference type="EMBL" id="GBRH01195692">
    <property type="protein sequence ID" value="JAE02204.1"/>
    <property type="molecule type" value="Transcribed_RNA"/>
</dbReference>
<sequence>MLFQLLSSLMAIGFHVNLDLEKTLDRLPAYGAFVGLTS</sequence>
<proteinExistence type="predicted"/>
<reference evidence="1" key="1">
    <citation type="submission" date="2014-09" db="EMBL/GenBank/DDBJ databases">
        <authorList>
            <person name="Magalhaes I.L.F."/>
            <person name="Oliveira U."/>
            <person name="Santos F.R."/>
            <person name="Vidigal T.H.D.A."/>
            <person name="Brescovit A.D."/>
            <person name="Santos A.J."/>
        </authorList>
    </citation>
    <scope>NUCLEOTIDE SEQUENCE</scope>
    <source>
        <tissue evidence="1">Shoot tissue taken approximately 20 cm above the soil surface</tissue>
    </source>
</reference>
<reference evidence="1" key="2">
    <citation type="journal article" date="2015" name="Data Brief">
        <title>Shoot transcriptome of the giant reed, Arundo donax.</title>
        <authorList>
            <person name="Barrero R.A."/>
            <person name="Guerrero F.D."/>
            <person name="Moolhuijzen P."/>
            <person name="Goolsby J.A."/>
            <person name="Tidwell J."/>
            <person name="Bellgard S.E."/>
            <person name="Bellgard M.I."/>
        </authorList>
    </citation>
    <scope>NUCLEOTIDE SEQUENCE</scope>
    <source>
        <tissue evidence="1">Shoot tissue taken approximately 20 cm above the soil surface</tissue>
    </source>
</reference>
<evidence type="ECO:0000313" key="1">
    <source>
        <dbReference type="EMBL" id="JAE02204.1"/>
    </source>
</evidence>
<organism evidence="1">
    <name type="scientific">Arundo donax</name>
    <name type="common">Giant reed</name>
    <name type="synonym">Donax arundinaceus</name>
    <dbReference type="NCBI Taxonomy" id="35708"/>
    <lineage>
        <taxon>Eukaryota</taxon>
        <taxon>Viridiplantae</taxon>
        <taxon>Streptophyta</taxon>
        <taxon>Embryophyta</taxon>
        <taxon>Tracheophyta</taxon>
        <taxon>Spermatophyta</taxon>
        <taxon>Magnoliopsida</taxon>
        <taxon>Liliopsida</taxon>
        <taxon>Poales</taxon>
        <taxon>Poaceae</taxon>
        <taxon>PACMAD clade</taxon>
        <taxon>Arundinoideae</taxon>
        <taxon>Arundineae</taxon>
        <taxon>Arundo</taxon>
    </lineage>
</organism>
<dbReference type="AlphaFoldDB" id="A0A0A9ET88"/>